<dbReference type="InterPro" id="IPR002403">
    <property type="entry name" value="Cyt_P450_E_grp-IV"/>
</dbReference>
<dbReference type="GO" id="GO:0016705">
    <property type="term" value="F:oxidoreductase activity, acting on paired donors, with incorporation or reduction of molecular oxygen"/>
    <property type="evidence" value="ECO:0007669"/>
    <property type="project" value="InterPro"/>
</dbReference>
<keyword evidence="7" id="KW-0349">Heme</keyword>
<dbReference type="Pfam" id="PF00067">
    <property type="entry name" value="p450"/>
    <property type="match status" value="1"/>
</dbReference>
<keyword evidence="3 7" id="KW-0479">Metal-binding</keyword>
<dbReference type="CDD" id="cd11041">
    <property type="entry name" value="CYP503A1-like"/>
    <property type="match status" value="1"/>
</dbReference>
<evidence type="ECO:0000256" key="5">
    <source>
        <dbReference type="ARBA" id="ARBA00023004"/>
    </source>
</evidence>
<dbReference type="PRINTS" id="PR00465">
    <property type="entry name" value="EP450IV"/>
</dbReference>
<evidence type="ECO:0000256" key="1">
    <source>
        <dbReference type="ARBA" id="ARBA00001971"/>
    </source>
</evidence>
<dbReference type="InterPro" id="IPR036396">
    <property type="entry name" value="Cyt_P450_sf"/>
</dbReference>
<dbReference type="GO" id="GO:0005506">
    <property type="term" value="F:iron ion binding"/>
    <property type="evidence" value="ECO:0007669"/>
    <property type="project" value="InterPro"/>
</dbReference>
<comment type="cofactor">
    <cofactor evidence="1 7">
        <name>heme</name>
        <dbReference type="ChEBI" id="CHEBI:30413"/>
    </cofactor>
</comment>
<sequence>MLAVWLIGSLSVLWVIHVISLKKRFKGLPRVGMDPGFLGRKSNAAKDEFFHHGRRLMEEGYAKYKDTPYIIQTCDNERLVIPDKYIEELKNLPDSQLSFKEELLERFMGKYTKLDAVRGTNIHRDIVRQQLTKNLDMILPQMKEEASLALQRVLDFVQWLLDSAKGAEANPEAIIMKVLFLIVAAMHTSAITTIHALYDICANAEFKEELRAEAVEEMGKNGWSYKSMLRLHKMDSFLRESGRVNSAGVVSFQRLTLAPIRLSNGFLVPAGTHICAASDARSRDPMLYKSPTEFQPLRFYTPPTVTEYEPSGNTLFTSVARGDSWFGAGRQACPGRWYASAQIKLVLCLLLIDYEFEFPEGQKERPANWAKDEKMGPDMEQFILVRRRASHA</sequence>
<accession>A0AAW0Q493</accession>
<dbReference type="EMBL" id="JAQQWP010000012">
    <property type="protein sequence ID" value="KAK8092856.1"/>
    <property type="molecule type" value="Genomic_DNA"/>
</dbReference>
<dbReference type="Proteomes" id="UP001392437">
    <property type="component" value="Unassembled WGS sequence"/>
</dbReference>
<evidence type="ECO:0000256" key="6">
    <source>
        <dbReference type="ARBA" id="ARBA00023033"/>
    </source>
</evidence>
<dbReference type="GO" id="GO:0004497">
    <property type="term" value="F:monooxygenase activity"/>
    <property type="evidence" value="ECO:0007669"/>
    <property type="project" value="UniProtKB-KW"/>
</dbReference>
<keyword evidence="9" id="KW-1185">Reference proteome</keyword>
<dbReference type="GO" id="GO:0020037">
    <property type="term" value="F:heme binding"/>
    <property type="evidence" value="ECO:0007669"/>
    <property type="project" value="InterPro"/>
</dbReference>
<evidence type="ECO:0000313" key="8">
    <source>
        <dbReference type="EMBL" id="KAK8092856.1"/>
    </source>
</evidence>
<name>A0AAW0Q493_9PEZI</name>
<keyword evidence="5 7" id="KW-0408">Iron</keyword>
<dbReference type="InterPro" id="IPR001128">
    <property type="entry name" value="Cyt_P450"/>
</dbReference>
<dbReference type="AlphaFoldDB" id="A0AAW0Q493"/>
<evidence type="ECO:0000256" key="7">
    <source>
        <dbReference type="PIRSR" id="PIRSR602403-1"/>
    </source>
</evidence>
<feature type="binding site" description="axial binding residue" evidence="7">
    <location>
        <position position="333"/>
    </location>
    <ligand>
        <name>heme</name>
        <dbReference type="ChEBI" id="CHEBI:30413"/>
    </ligand>
    <ligandPart>
        <name>Fe</name>
        <dbReference type="ChEBI" id="CHEBI:18248"/>
    </ligandPart>
</feature>
<dbReference type="SUPFAM" id="SSF48264">
    <property type="entry name" value="Cytochrome P450"/>
    <property type="match status" value="1"/>
</dbReference>
<dbReference type="PANTHER" id="PTHR46206:SF7">
    <property type="entry name" value="P450, PUTATIVE (EUROFUNG)-RELATED"/>
    <property type="match status" value="1"/>
</dbReference>
<dbReference type="GO" id="GO:0016020">
    <property type="term" value="C:membrane"/>
    <property type="evidence" value="ECO:0007669"/>
    <property type="project" value="UniProtKB-SubCell"/>
</dbReference>
<keyword evidence="6" id="KW-0503">Monooxygenase</keyword>
<gene>
    <name evidence="8" type="ORF">PG999_014443</name>
</gene>
<keyword evidence="4" id="KW-0560">Oxidoreductase</keyword>
<dbReference type="Gene3D" id="1.10.630.10">
    <property type="entry name" value="Cytochrome P450"/>
    <property type="match status" value="1"/>
</dbReference>
<organism evidence="8 9">
    <name type="scientific">Apiospora kogelbergensis</name>
    <dbReference type="NCBI Taxonomy" id="1337665"/>
    <lineage>
        <taxon>Eukaryota</taxon>
        <taxon>Fungi</taxon>
        <taxon>Dikarya</taxon>
        <taxon>Ascomycota</taxon>
        <taxon>Pezizomycotina</taxon>
        <taxon>Sordariomycetes</taxon>
        <taxon>Xylariomycetidae</taxon>
        <taxon>Amphisphaeriales</taxon>
        <taxon>Apiosporaceae</taxon>
        <taxon>Apiospora</taxon>
    </lineage>
</organism>
<evidence type="ECO:0000313" key="9">
    <source>
        <dbReference type="Proteomes" id="UP001392437"/>
    </source>
</evidence>
<dbReference type="PANTHER" id="PTHR46206">
    <property type="entry name" value="CYTOCHROME P450"/>
    <property type="match status" value="1"/>
</dbReference>
<evidence type="ECO:0000256" key="3">
    <source>
        <dbReference type="ARBA" id="ARBA00022723"/>
    </source>
</evidence>
<comment type="caution">
    <text evidence="8">The sequence shown here is derived from an EMBL/GenBank/DDBJ whole genome shotgun (WGS) entry which is preliminary data.</text>
</comment>
<proteinExistence type="inferred from homology"/>
<evidence type="ECO:0000256" key="4">
    <source>
        <dbReference type="ARBA" id="ARBA00023002"/>
    </source>
</evidence>
<comment type="similarity">
    <text evidence="2">Belongs to the cytochrome P450 family.</text>
</comment>
<protein>
    <submittedName>
        <fullName evidence="8">Cytochrome P450</fullName>
    </submittedName>
</protein>
<reference evidence="8 9" key="1">
    <citation type="submission" date="2023-01" db="EMBL/GenBank/DDBJ databases">
        <title>Analysis of 21 Apiospora genomes using comparative genomics revels a genus with tremendous synthesis potential of carbohydrate active enzymes and secondary metabolites.</title>
        <authorList>
            <person name="Sorensen T."/>
        </authorList>
    </citation>
    <scope>NUCLEOTIDE SEQUENCE [LARGE SCALE GENOMIC DNA]</scope>
    <source>
        <strain evidence="8 9">CBS 117206</strain>
    </source>
</reference>
<evidence type="ECO:0000256" key="2">
    <source>
        <dbReference type="ARBA" id="ARBA00010617"/>
    </source>
</evidence>